<dbReference type="Pfam" id="PF00535">
    <property type="entry name" value="Glycos_transf_2"/>
    <property type="match status" value="1"/>
</dbReference>
<keyword evidence="3" id="KW-1185">Reference proteome</keyword>
<evidence type="ECO:0000313" key="2">
    <source>
        <dbReference type="EMBL" id="TDQ41061.1"/>
    </source>
</evidence>
<dbReference type="EMBL" id="SNYJ01000004">
    <property type="protein sequence ID" value="TDQ41061.1"/>
    <property type="molecule type" value="Genomic_DNA"/>
</dbReference>
<name>A0A4R6U4I5_9BACI</name>
<comment type="caution">
    <text evidence="2">The sequence shown here is derived from an EMBL/GenBank/DDBJ whole genome shotgun (WGS) entry which is preliminary data.</text>
</comment>
<dbReference type="Gene3D" id="3.90.550.10">
    <property type="entry name" value="Spore Coat Polysaccharide Biosynthesis Protein SpsA, Chain A"/>
    <property type="match status" value="2"/>
</dbReference>
<dbReference type="RefSeq" id="WP_133579666.1">
    <property type="nucleotide sequence ID" value="NZ_SNYJ01000004.1"/>
</dbReference>
<dbReference type="PANTHER" id="PTHR43630:SF2">
    <property type="entry name" value="GLYCOSYLTRANSFERASE"/>
    <property type="match status" value="1"/>
</dbReference>
<dbReference type="InterPro" id="IPR001173">
    <property type="entry name" value="Glyco_trans_2-like"/>
</dbReference>
<proteinExistence type="predicted"/>
<evidence type="ECO:0000259" key="1">
    <source>
        <dbReference type="Pfam" id="PF00535"/>
    </source>
</evidence>
<dbReference type="AlphaFoldDB" id="A0A4R6U4I5"/>
<dbReference type="OrthoDB" id="183314at2"/>
<reference evidence="2 3" key="1">
    <citation type="submission" date="2019-03" db="EMBL/GenBank/DDBJ databases">
        <title>Genomic Encyclopedia of Type Strains, Phase IV (KMG-IV): sequencing the most valuable type-strain genomes for metagenomic binning, comparative biology and taxonomic classification.</title>
        <authorList>
            <person name="Goeker M."/>
        </authorList>
    </citation>
    <scope>NUCLEOTIDE SEQUENCE [LARGE SCALE GENOMIC DNA]</scope>
    <source>
        <strain evidence="2 3">DSM 28697</strain>
    </source>
</reference>
<protein>
    <submittedName>
        <fullName evidence="2">Glycosyl transferase family 2</fullName>
    </submittedName>
</protein>
<dbReference type="SUPFAM" id="SSF53448">
    <property type="entry name" value="Nucleotide-diphospho-sugar transferases"/>
    <property type="match status" value="2"/>
</dbReference>
<dbReference type="GO" id="GO:0016740">
    <property type="term" value="F:transferase activity"/>
    <property type="evidence" value="ECO:0007669"/>
    <property type="project" value="UniProtKB-KW"/>
</dbReference>
<feature type="domain" description="Glycosyltransferase 2-like" evidence="1">
    <location>
        <begin position="287"/>
        <end position="423"/>
    </location>
</feature>
<organism evidence="2 3">
    <name type="scientific">Aureibacillus halotolerans</name>
    <dbReference type="NCBI Taxonomy" id="1508390"/>
    <lineage>
        <taxon>Bacteria</taxon>
        <taxon>Bacillati</taxon>
        <taxon>Bacillota</taxon>
        <taxon>Bacilli</taxon>
        <taxon>Bacillales</taxon>
        <taxon>Bacillaceae</taxon>
        <taxon>Aureibacillus</taxon>
    </lineage>
</organism>
<accession>A0A4R6U4I5</accession>
<dbReference type="Proteomes" id="UP000295632">
    <property type="component" value="Unassembled WGS sequence"/>
</dbReference>
<evidence type="ECO:0000313" key="3">
    <source>
        <dbReference type="Proteomes" id="UP000295632"/>
    </source>
</evidence>
<gene>
    <name evidence="2" type="ORF">EV213_10459</name>
</gene>
<keyword evidence="2" id="KW-0808">Transferase</keyword>
<dbReference type="InterPro" id="IPR029044">
    <property type="entry name" value="Nucleotide-diphossugar_trans"/>
</dbReference>
<sequence length="510" mass="59728">MSIDRILVASPIHQKPEILQLFLQSLGRVIDETPQELSFYFIDDNTDPQSTKLLKAFAEKWPNVRIDPSNKQDNYTKTEDTHFWSDHLVWKVAAFKNEMIDAALIQNVDGLFLVDSDLLLHPDTLRHLAEQEKDILSEVFWTQWQAGAMAQPQVWLKDEYTQWDQQRGESVPDAESMKRFGNFLETLKQPGVYEVGGLGACTFLSKHALERGVHFGEIYNLSFWGEDRHFCVRAAALGFPLYVDTHYPAFHIYRDSDIAEAKQFLGRTSPEEPRLEVMAHPRVTLSMIVRNEEQRFLKQVLHSHLPYITDAVIIDDGSTDQTAQLCQEILKDIPLTLIRNDTSQFADEISLRKQQWKETLLTKPDWILNLDADEMFEKAAATKIKHLIDQEAYDLYSFQLYDFWNETHYREDAHWNAHHLYRPFLLRYQPEFLYTWHETAQHCGRFPNNLWSLPNSLSTLRVKHLGWSREEDRLSKYERYKALDKDAHYGDSAQYESILDENPTLIAFEE</sequence>
<dbReference type="PANTHER" id="PTHR43630">
    <property type="entry name" value="POLY-BETA-1,6-N-ACETYL-D-GLUCOSAMINE SYNTHASE"/>
    <property type="match status" value="1"/>
</dbReference>